<feature type="compositionally biased region" description="Basic and acidic residues" evidence="1">
    <location>
        <begin position="434"/>
        <end position="456"/>
    </location>
</feature>
<dbReference type="EMBL" id="KN824352">
    <property type="protein sequence ID" value="KIM22607.1"/>
    <property type="molecule type" value="Genomic_DNA"/>
</dbReference>
<evidence type="ECO:0000256" key="1">
    <source>
        <dbReference type="SAM" id="MobiDB-lite"/>
    </source>
</evidence>
<feature type="region of interest" description="Disordered" evidence="1">
    <location>
        <begin position="186"/>
        <end position="259"/>
    </location>
</feature>
<dbReference type="OrthoDB" id="3292859at2759"/>
<proteinExistence type="predicted"/>
<reference evidence="3" key="2">
    <citation type="submission" date="2015-01" db="EMBL/GenBank/DDBJ databases">
        <title>Evolutionary Origins and Diversification of the Mycorrhizal Mutualists.</title>
        <authorList>
            <consortium name="DOE Joint Genome Institute"/>
            <consortium name="Mycorrhizal Genomics Consortium"/>
            <person name="Kohler A."/>
            <person name="Kuo A."/>
            <person name="Nagy L.G."/>
            <person name="Floudas D."/>
            <person name="Copeland A."/>
            <person name="Barry K.W."/>
            <person name="Cichocki N."/>
            <person name="Veneault-Fourrey C."/>
            <person name="LaButti K."/>
            <person name="Lindquist E.A."/>
            <person name="Lipzen A."/>
            <person name="Lundell T."/>
            <person name="Morin E."/>
            <person name="Murat C."/>
            <person name="Riley R."/>
            <person name="Ohm R."/>
            <person name="Sun H."/>
            <person name="Tunlid A."/>
            <person name="Henrissat B."/>
            <person name="Grigoriev I.V."/>
            <person name="Hibbett D.S."/>
            <person name="Martin F."/>
        </authorList>
    </citation>
    <scope>NUCLEOTIDE SEQUENCE [LARGE SCALE GENOMIC DNA]</scope>
    <source>
        <strain evidence="3">MAFF 305830</strain>
    </source>
</reference>
<feature type="compositionally biased region" description="Low complexity" evidence="1">
    <location>
        <begin position="422"/>
        <end position="433"/>
    </location>
</feature>
<evidence type="ECO:0008006" key="4">
    <source>
        <dbReference type="Google" id="ProtNLM"/>
    </source>
</evidence>
<organism evidence="2 3">
    <name type="scientific">Serendipita vermifera MAFF 305830</name>
    <dbReference type="NCBI Taxonomy" id="933852"/>
    <lineage>
        <taxon>Eukaryota</taxon>
        <taxon>Fungi</taxon>
        <taxon>Dikarya</taxon>
        <taxon>Basidiomycota</taxon>
        <taxon>Agaricomycotina</taxon>
        <taxon>Agaricomycetes</taxon>
        <taxon>Sebacinales</taxon>
        <taxon>Serendipitaceae</taxon>
        <taxon>Serendipita</taxon>
    </lineage>
</organism>
<sequence>MRQPLCSAHPVYTALGQYGIWQGIPQNISLEMPRHYRRRFRTPDPGWVPVIGHGSSPIGQQRGHISSFSTAREPQRNPVLNATARYPNKSPHTNDVQVSVTVPKVTSSGITNRDESRGWAIGNSLPSNIPMPSSIRTHLSGTLGNHHTFMPTVLNLNTTSHLRSSQGISQDALSIHLQATPLSTGKLTTCQGHAPREWGATQTSPENGFQSNPHILSQRRRSGTRPLSTKPSANRKTHASYKRQPLLNPTDSSKMPEPSYIETAFKDGSFHPSPALRKLLDDILTSSFVRFDTLEPLIGDYFGILFLLEVQYLPGCPSTIDSSQKDSLYTLFIKRPGNICLLCGKSTTCLNRALGCVRAHLQHRPFKCTGCLSCSFTNGRRFSTSTLLEQHITRQENKLECPLCGTKIRCGGMQRHRRSMHSTQLSRTSSTEEQTSRVDEHSPNMDESTPRDRTPL</sequence>
<evidence type="ECO:0000313" key="3">
    <source>
        <dbReference type="Proteomes" id="UP000054097"/>
    </source>
</evidence>
<keyword evidence="3" id="KW-1185">Reference proteome</keyword>
<feature type="compositionally biased region" description="Polar residues" evidence="1">
    <location>
        <begin position="200"/>
        <end position="215"/>
    </location>
</feature>
<dbReference type="Proteomes" id="UP000054097">
    <property type="component" value="Unassembled WGS sequence"/>
</dbReference>
<evidence type="ECO:0000313" key="2">
    <source>
        <dbReference type="EMBL" id="KIM22607.1"/>
    </source>
</evidence>
<name>A0A0C2WZB7_SERVB</name>
<reference evidence="2 3" key="1">
    <citation type="submission" date="2014-04" db="EMBL/GenBank/DDBJ databases">
        <authorList>
            <consortium name="DOE Joint Genome Institute"/>
            <person name="Kuo A."/>
            <person name="Zuccaro A."/>
            <person name="Kohler A."/>
            <person name="Nagy L.G."/>
            <person name="Floudas D."/>
            <person name="Copeland A."/>
            <person name="Barry K.W."/>
            <person name="Cichocki N."/>
            <person name="Veneault-Fourrey C."/>
            <person name="LaButti K."/>
            <person name="Lindquist E.A."/>
            <person name="Lipzen A."/>
            <person name="Lundell T."/>
            <person name="Morin E."/>
            <person name="Murat C."/>
            <person name="Sun H."/>
            <person name="Tunlid A."/>
            <person name="Henrissat B."/>
            <person name="Grigoriev I.V."/>
            <person name="Hibbett D.S."/>
            <person name="Martin F."/>
            <person name="Nordberg H.P."/>
            <person name="Cantor M.N."/>
            <person name="Hua S.X."/>
        </authorList>
    </citation>
    <scope>NUCLEOTIDE SEQUENCE [LARGE SCALE GENOMIC DNA]</scope>
    <source>
        <strain evidence="2 3">MAFF 305830</strain>
    </source>
</reference>
<accession>A0A0C2WZB7</accession>
<dbReference type="HOGENOM" id="CLU_600148_0_0_1"/>
<protein>
    <recommendedName>
        <fullName evidence="4">C2H2-type domain-containing protein</fullName>
    </recommendedName>
</protein>
<feature type="region of interest" description="Disordered" evidence="1">
    <location>
        <begin position="415"/>
        <end position="456"/>
    </location>
</feature>
<gene>
    <name evidence="2" type="ORF">M408DRAFT_282721</name>
</gene>
<dbReference type="AlphaFoldDB" id="A0A0C2WZB7"/>